<evidence type="ECO:0000256" key="4">
    <source>
        <dbReference type="ARBA" id="ARBA00023125"/>
    </source>
</evidence>
<keyword evidence="5" id="KW-0804">Transcription</keyword>
<dbReference type="Pfam" id="PF00010">
    <property type="entry name" value="HLH"/>
    <property type="match status" value="1"/>
</dbReference>
<organism evidence="9 10">
    <name type="scientific">Nicrophorus vespilloides</name>
    <name type="common">Boreal carrion beetle</name>
    <dbReference type="NCBI Taxonomy" id="110193"/>
    <lineage>
        <taxon>Eukaryota</taxon>
        <taxon>Metazoa</taxon>
        <taxon>Ecdysozoa</taxon>
        <taxon>Arthropoda</taxon>
        <taxon>Hexapoda</taxon>
        <taxon>Insecta</taxon>
        <taxon>Pterygota</taxon>
        <taxon>Neoptera</taxon>
        <taxon>Endopterygota</taxon>
        <taxon>Coleoptera</taxon>
        <taxon>Polyphaga</taxon>
        <taxon>Staphyliniformia</taxon>
        <taxon>Silphidae</taxon>
        <taxon>Nicrophorinae</taxon>
        <taxon>Nicrophorus</taxon>
    </lineage>
</organism>
<feature type="region of interest" description="Disordered" evidence="7">
    <location>
        <begin position="19"/>
        <end position="47"/>
    </location>
</feature>
<evidence type="ECO:0000256" key="3">
    <source>
        <dbReference type="ARBA" id="ARBA00023015"/>
    </source>
</evidence>
<dbReference type="InterPro" id="IPR050283">
    <property type="entry name" value="E-box_TF_Regulators"/>
</dbReference>
<protein>
    <submittedName>
        <fullName evidence="10">Twist-related protein 2-like</fullName>
    </submittedName>
</protein>
<keyword evidence="6" id="KW-0539">Nucleus</keyword>
<keyword evidence="1" id="KW-0217">Developmental protein</keyword>
<evidence type="ECO:0000256" key="2">
    <source>
        <dbReference type="ARBA" id="ARBA00022782"/>
    </source>
</evidence>
<dbReference type="PANTHER" id="PTHR23349">
    <property type="entry name" value="BASIC HELIX-LOOP-HELIX TRANSCRIPTION FACTOR, TWIST"/>
    <property type="match status" value="1"/>
</dbReference>
<feature type="region of interest" description="Disordered" evidence="7">
    <location>
        <begin position="144"/>
        <end position="174"/>
    </location>
</feature>
<dbReference type="InterPro" id="IPR011598">
    <property type="entry name" value="bHLH_dom"/>
</dbReference>
<sequence length="174" mass="20229">MICYEEEFIPTTVEETQMGLISSSTSAPGPAKRGRKRKYPLEEGSTSRRKYALTEEERLLVNAREKQRTKITNEAFENLKRVIPSLSSDKLTKNKTLYLAIKYIDFLMKMLKESPSQDEGESTNLSVQELRKAFAVWRIEEQEENADDMEESIDTKDVTSQPEAHQNYYQQQFM</sequence>
<evidence type="ECO:0000313" key="9">
    <source>
        <dbReference type="Proteomes" id="UP000695000"/>
    </source>
</evidence>
<name>A0ABM1NEV9_NICVS</name>
<evidence type="ECO:0000259" key="8">
    <source>
        <dbReference type="PROSITE" id="PS50888"/>
    </source>
</evidence>
<dbReference type="RefSeq" id="XP_017785359.1">
    <property type="nucleotide sequence ID" value="XM_017929870.1"/>
</dbReference>
<dbReference type="SUPFAM" id="SSF47459">
    <property type="entry name" value="HLH, helix-loop-helix DNA-binding domain"/>
    <property type="match status" value="1"/>
</dbReference>
<keyword evidence="2" id="KW-0221">Differentiation</keyword>
<dbReference type="PANTHER" id="PTHR23349:SF50">
    <property type="entry name" value="PROTEIN TWIST"/>
    <property type="match status" value="1"/>
</dbReference>
<dbReference type="PROSITE" id="PS50888">
    <property type="entry name" value="BHLH"/>
    <property type="match status" value="1"/>
</dbReference>
<feature type="compositionally biased region" description="Polar residues" evidence="7">
    <location>
        <begin position="158"/>
        <end position="174"/>
    </location>
</feature>
<keyword evidence="3" id="KW-0805">Transcription regulation</keyword>
<proteinExistence type="predicted"/>
<evidence type="ECO:0000313" key="10">
    <source>
        <dbReference type="RefSeq" id="XP_017785359.1"/>
    </source>
</evidence>
<evidence type="ECO:0000256" key="7">
    <source>
        <dbReference type="SAM" id="MobiDB-lite"/>
    </source>
</evidence>
<reference evidence="10" key="1">
    <citation type="submission" date="2025-08" db="UniProtKB">
        <authorList>
            <consortium name="RefSeq"/>
        </authorList>
    </citation>
    <scope>IDENTIFICATION</scope>
    <source>
        <tissue evidence="10">Whole Larva</tissue>
    </source>
</reference>
<feature type="domain" description="BHLH" evidence="8">
    <location>
        <begin position="56"/>
        <end position="107"/>
    </location>
</feature>
<dbReference type="Gene3D" id="4.10.280.10">
    <property type="entry name" value="Helix-loop-helix DNA-binding domain"/>
    <property type="match status" value="1"/>
</dbReference>
<dbReference type="GeneID" id="108568665"/>
<evidence type="ECO:0000256" key="6">
    <source>
        <dbReference type="ARBA" id="ARBA00023242"/>
    </source>
</evidence>
<evidence type="ECO:0000256" key="1">
    <source>
        <dbReference type="ARBA" id="ARBA00022473"/>
    </source>
</evidence>
<keyword evidence="9" id="KW-1185">Reference proteome</keyword>
<keyword evidence="4" id="KW-0238">DNA-binding</keyword>
<accession>A0ABM1NEV9</accession>
<dbReference type="InterPro" id="IPR036638">
    <property type="entry name" value="HLH_DNA-bd_sf"/>
</dbReference>
<evidence type="ECO:0000256" key="5">
    <source>
        <dbReference type="ARBA" id="ARBA00023163"/>
    </source>
</evidence>
<dbReference type="Proteomes" id="UP000695000">
    <property type="component" value="Unplaced"/>
</dbReference>
<gene>
    <name evidence="10" type="primary">LOC108568665</name>
</gene>
<dbReference type="SMART" id="SM00353">
    <property type="entry name" value="HLH"/>
    <property type="match status" value="1"/>
</dbReference>